<protein>
    <submittedName>
        <fullName evidence="1">Type III-B CRISPR module-associated protein Cmr3</fullName>
    </submittedName>
</protein>
<organism evidence="1 2">
    <name type="scientific">Dictyobacter arantiisoli</name>
    <dbReference type="NCBI Taxonomy" id="2014874"/>
    <lineage>
        <taxon>Bacteria</taxon>
        <taxon>Bacillati</taxon>
        <taxon>Chloroflexota</taxon>
        <taxon>Ktedonobacteria</taxon>
        <taxon>Ktedonobacterales</taxon>
        <taxon>Dictyobacteraceae</taxon>
        <taxon>Dictyobacter</taxon>
    </lineage>
</organism>
<dbReference type="Gene3D" id="2.60.40.4350">
    <property type="match status" value="1"/>
</dbReference>
<name>A0A5A5TKV1_9CHLR</name>
<dbReference type="Pfam" id="PF09700">
    <property type="entry name" value="Cas_Cmr3"/>
    <property type="match status" value="1"/>
</dbReference>
<dbReference type="AlphaFoldDB" id="A0A5A5TKV1"/>
<dbReference type="EMBL" id="BIXY01000136">
    <property type="protein sequence ID" value="GCF11709.1"/>
    <property type="molecule type" value="Genomic_DNA"/>
</dbReference>
<gene>
    <name evidence="1" type="ORF">KDI_52730</name>
</gene>
<sequence length="399" mass="45122">MRIFIEPVDPLLFRTGRPFQAGEDNFAETLFPPTPETLQGALRSALAVQWGETRKQPLRDLNQIFQDRDLKRIIGIFNDYGMLRITGITLGRRDPQTRRVERLFPAPAHLEHGIFATSDGQKSRQIVRLRPEPMEAMDMTNLPPGCVPLLPDQRGLQMVEKSEAFTEWLTPRGLETILQNDSFQDGDATCMVSTRHIYTVESRLGIGMNNDTNTTKEGYLYQMQMVRMHQDYGFVVDIEFGEEGNGTSPQPVSEQRSEKVSALSFLKQGWMTLGGEQRAAHFEILASEECVSEPAMKNRHMGNFLYFATPAYFSSGWISDAAGMFPIRPIAAAIPRYESIGGWKLMPGGSGGQNKAMRRCIPAGSVYFFDRRIEITQPITEYGWQIGYGITYIGEWNKQ</sequence>
<dbReference type="NCBIfam" id="TIGR01888">
    <property type="entry name" value="cas_cmr3"/>
    <property type="match status" value="1"/>
</dbReference>
<dbReference type="InterPro" id="IPR019117">
    <property type="entry name" value="CRISPR-assoc_protein_Cmr3"/>
</dbReference>
<comment type="caution">
    <text evidence="1">The sequence shown here is derived from an EMBL/GenBank/DDBJ whole genome shotgun (WGS) entry which is preliminary data.</text>
</comment>
<keyword evidence="2" id="KW-1185">Reference proteome</keyword>
<evidence type="ECO:0000313" key="2">
    <source>
        <dbReference type="Proteomes" id="UP000322530"/>
    </source>
</evidence>
<accession>A0A5A5TKV1</accession>
<evidence type="ECO:0000313" key="1">
    <source>
        <dbReference type="EMBL" id="GCF11709.1"/>
    </source>
</evidence>
<reference evidence="1 2" key="1">
    <citation type="submission" date="2019-01" db="EMBL/GenBank/DDBJ databases">
        <title>Draft genome sequence of Dictyobacter sp. Uno17.</title>
        <authorList>
            <person name="Wang C.M."/>
            <person name="Zheng Y."/>
            <person name="Sakai Y."/>
            <person name="Abe K."/>
            <person name="Yokota A."/>
            <person name="Yabe S."/>
        </authorList>
    </citation>
    <scope>NUCLEOTIDE SEQUENCE [LARGE SCALE GENOMIC DNA]</scope>
    <source>
        <strain evidence="1 2">Uno17</strain>
    </source>
</reference>
<dbReference type="InterPro" id="IPR010165">
    <property type="entry name" value="CRISPR-Cmr3_IIIB"/>
</dbReference>
<proteinExistence type="predicted"/>
<dbReference type="Proteomes" id="UP000322530">
    <property type="component" value="Unassembled WGS sequence"/>
</dbReference>
<dbReference type="RefSeq" id="WP_172632467.1">
    <property type="nucleotide sequence ID" value="NZ_BIXY01000136.1"/>
</dbReference>
<dbReference type="Gene3D" id="3.30.70.2940">
    <property type="match status" value="1"/>
</dbReference>